<dbReference type="Proteomes" id="UP001178507">
    <property type="component" value="Unassembled WGS sequence"/>
</dbReference>
<dbReference type="EMBL" id="CAUJNA010000014">
    <property type="protein sequence ID" value="CAJ1370390.1"/>
    <property type="molecule type" value="Genomic_DNA"/>
</dbReference>
<proteinExistence type="predicted"/>
<sequence length="188" mass="21205">MVASKLCSFIAVVHFACALLMFFKPGGAEGRWGAHELETPLPEPQIALGAIGINAKLGIKVEAMRRKLRAADRQAAWGFLLLAFWAQDLAMNKHYFDRFVDGKRFALALLLWHGMLLFNYVSPSALISSRKPLLTWEEMFFVVIAQVVLASSIAYLVLLLVYWRLSVWLEWWRMAGSLRSTESTAAQS</sequence>
<keyword evidence="4" id="KW-1185">Reference proteome</keyword>
<protein>
    <submittedName>
        <fullName evidence="3">Uncharacterized protein</fullName>
    </submittedName>
</protein>
<keyword evidence="1" id="KW-1133">Transmembrane helix</keyword>
<evidence type="ECO:0000313" key="3">
    <source>
        <dbReference type="EMBL" id="CAJ1370390.1"/>
    </source>
</evidence>
<keyword evidence="2" id="KW-0732">Signal</keyword>
<feature type="signal peptide" evidence="2">
    <location>
        <begin position="1"/>
        <end position="28"/>
    </location>
</feature>
<feature type="transmembrane region" description="Helical" evidence="1">
    <location>
        <begin position="105"/>
        <end position="127"/>
    </location>
</feature>
<keyword evidence="1" id="KW-0472">Membrane</keyword>
<evidence type="ECO:0000313" key="4">
    <source>
        <dbReference type="Proteomes" id="UP001178507"/>
    </source>
</evidence>
<name>A0AA36HKT1_9DINO</name>
<accession>A0AA36HKT1</accession>
<keyword evidence="1" id="KW-0812">Transmembrane</keyword>
<evidence type="ECO:0000256" key="1">
    <source>
        <dbReference type="SAM" id="Phobius"/>
    </source>
</evidence>
<comment type="caution">
    <text evidence="3">The sequence shown here is derived from an EMBL/GenBank/DDBJ whole genome shotgun (WGS) entry which is preliminary data.</text>
</comment>
<feature type="transmembrane region" description="Helical" evidence="1">
    <location>
        <begin position="139"/>
        <end position="163"/>
    </location>
</feature>
<dbReference type="AlphaFoldDB" id="A0AA36HKT1"/>
<evidence type="ECO:0000256" key="2">
    <source>
        <dbReference type="SAM" id="SignalP"/>
    </source>
</evidence>
<organism evidence="3 4">
    <name type="scientific">Effrenium voratum</name>
    <dbReference type="NCBI Taxonomy" id="2562239"/>
    <lineage>
        <taxon>Eukaryota</taxon>
        <taxon>Sar</taxon>
        <taxon>Alveolata</taxon>
        <taxon>Dinophyceae</taxon>
        <taxon>Suessiales</taxon>
        <taxon>Symbiodiniaceae</taxon>
        <taxon>Effrenium</taxon>
    </lineage>
</organism>
<gene>
    <name evidence="3" type="ORF">EVOR1521_LOCUS964</name>
</gene>
<reference evidence="3" key="1">
    <citation type="submission" date="2023-08" db="EMBL/GenBank/DDBJ databases">
        <authorList>
            <person name="Chen Y."/>
            <person name="Shah S."/>
            <person name="Dougan E. K."/>
            <person name="Thang M."/>
            <person name="Chan C."/>
        </authorList>
    </citation>
    <scope>NUCLEOTIDE SEQUENCE</scope>
</reference>
<feature type="chain" id="PRO_5041200281" evidence="2">
    <location>
        <begin position="29"/>
        <end position="188"/>
    </location>
</feature>